<dbReference type="SUPFAM" id="SSF51126">
    <property type="entry name" value="Pectin lyase-like"/>
    <property type="match status" value="2"/>
</dbReference>
<dbReference type="Proteomes" id="UP000708148">
    <property type="component" value="Unassembled WGS sequence"/>
</dbReference>
<proteinExistence type="predicted"/>
<keyword evidence="3" id="KW-1185">Reference proteome</keyword>
<organism evidence="2 3">
    <name type="scientific">Ostreobium quekettii</name>
    <dbReference type="NCBI Taxonomy" id="121088"/>
    <lineage>
        <taxon>Eukaryota</taxon>
        <taxon>Viridiplantae</taxon>
        <taxon>Chlorophyta</taxon>
        <taxon>core chlorophytes</taxon>
        <taxon>Ulvophyceae</taxon>
        <taxon>TCBD clade</taxon>
        <taxon>Bryopsidales</taxon>
        <taxon>Ostreobineae</taxon>
        <taxon>Ostreobiaceae</taxon>
        <taxon>Ostreobium</taxon>
    </lineage>
</organism>
<evidence type="ECO:0000313" key="2">
    <source>
        <dbReference type="EMBL" id="CAD7702800.1"/>
    </source>
</evidence>
<dbReference type="PANTHER" id="PTHR11319">
    <property type="entry name" value="G PROTEIN-COUPLED RECEPTOR-RELATED"/>
    <property type="match status" value="1"/>
</dbReference>
<comment type="caution">
    <text evidence="2">The sequence shown here is derived from an EMBL/GenBank/DDBJ whole genome shotgun (WGS) entry which is preliminary data.</text>
</comment>
<protein>
    <recommendedName>
        <fullName evidence="4">Pectin lyase fold/virulence factor</fullName>
    </recommendedName>
</protein>
<dbReference type="EMBL" id="CAJHUC010001953">
    <property type="protein sequence ID" value="CAD7702800.1"/>
    <property type="molecule type" value="Genomic_DNA"/>
</dbReference>
<accession>A0A8S1JBH9</accession>
<dbReference type="Gene3D" id="2.160.20.10">
    <property type="entry name" value="Single-stranded right-handed beta-helix, Pectin lyase-like"/>
    <property type="match status" value="1"/>
</dbReference>
<dbReference type="InterPro" id="IPR011050">
    <property type="entry name" value="Pectin_lyase_fold/virulence"/>
</dbReference>
<keyword evidence="1" id="KW-0732">Signal</keyword>
<dbReference type="InterPro" id="IPR012334">
    <property type="entry name" value="Pectin_lyas_fold"/>
</dbReference>
<reference evidence="2" key="1">
    <citation type="submission" date="2020-12" db="EMBL/GenBank/DDBJ databases">
        <authorList>
            <person name="Iha C."/>
        </authorList>
    </citation>
    <scope>NUCLEOTIDE SEQUENCE</scope>
</reference>
<evidence type="ECO:0000313" key="3">
    <source>
        <dbReference type="Proteomes" id="UP000708148"/>
    </source>
</evidence>
<dbReference type="PANTHER" id="PTHR11319:SF35">
    <property type="entry name" value="OUTER MEMBRANE PROTEIN PMPC-RELATED"/>
    <property type="match status" value="1"/>
</dbReference>
<feature type="signal peptide" evidence="1">
    <location>
        <begin position="1"/>
        <end position="34"/>
    </location>
</feature>
<gene>
    <name evidence="2" type="ORF">OSTQU699_LOCUS8157</name>
</gene>
<name>A0A8S1JBH9_9CHLO</name>
<evidence type="ECO:0008006" key="4">
    <source>
        <dbReference type="Google" id="ProtNLM"/>
    </source>
</evidence>
<feature type="chain" id="PRO_5035797344" description="Pectin lyase fold/virulence factor" evidence="1">
    <location>
        <begin position="35"/>
        <end position="555"/>
    </location>
</feature>
<sequence length="555" mass="57650">MLTATAPAGHLLAPLRRSLVAAFLLTLLAKAAVGQGTADAEDFETDITCSILLRGEVGSADQVPTVTDAGIECTGPGTPVTINANPVVVDLLGETVPGASLVAGSPQDAYLTFDSLPPITIRDSEIDDLVGTGQAPVRIESTTMQFLESEFDRNSMADAGVVHASDSTLRFRNCTFRANSGARAGAVVAAGGDVTILNSLFLGNTGTGEGAGPASGAVMASRMATVLIDQSVFRGNQALQPGASAFMATEDVSANISHVDFNMNSALNGSAIVMDGGRIGIFGSVFETNGGGAGGAGVLLERGAAGSILGSEFNENIGDDGALTVRDSAVDVQACFFNLNHGRKFGGAVSIFGGAPGSTQSFTNCIFENNSAPVGAAIAMSITPETRLEECVFLANRAGMLGGALYQWNCDSTEVVGCRFQANSARLAGGAISQTACSGESPEAMSEDRLQLECMAEDGLACTDVRIVRSDFVHNVAHLRGGEVFHKGCKNVELSGNRYQYSQFFATEGRVMFQEACETLTEEDETYEAVELDLEKPLNTVVVRKECPSEGLDGN</sequence>
<dbReference type="AlphaFoldDB" id="A0A8S1JBH9"/>
<evidence type="ECO:0000256" key="1">
    <source>
        <dbReference type="SAM" id="SignalP"/>
    </source>
</evidence>